<dbReference type="Proteomes" id="UP000799777">
    <property type="component" value="Unassembled WGS sequence"/>
</dbReference>
<proteinExistence type="predicted"/>
<sequence>FWIDALSINQDDRSERGHQVNQMRAIYSGASEVVSWLGAESKDIDQQQCEIPSDLGMSEALPYLGKQSYWTRVWIVQELMSATNATLKCGAHCVTWSAIVQFIRQVGCDHFRWLEWPEEFAHPVGTVVGWLDGITQMQGLSMSPPRSTSLRSALLHTRTKMARDPRDAVYAIIGLIDLGAGLHMRSDYSRSPFQVYCAAIGILLKDMDKPAADKRY</sequence>
<dbReference type="PANTHER" id="PTHR24148">
    <property type="entry name" value="ANKYRIN REPEAT DOMAIN-CONTAINING PROTEIN 39 HOMOLOG-RELATED"/>
    <property type="match status" value="1"/>
</dbReference>
<keyword evidence="3" id="KW-1185">Reference proteome</keyword>
<evidence type="ECO:0000313" key="2">
    <source>
        <dbReference type="EMBL" id="KAF2035456.1"/>
    </source>
</evidence>
<dbReference type="PANTHER" id="PTHR24148:SF73">
    <property type="entry name" value="HET DOMAIN PROTEIN (AFU_ORTHOLOGUE AFUA_8G01020)"/>
    <property type="match status" value="1"/>
</dbReference>
<dbReference type="OrthoDB" id="2157530at2759"/>
<dbReference type="AlphaFoldDB" id="A0A9P4HHS9"/>
<feature type="non-terminal residue" evidence="2">
    <location>
        <position position="1"/>
    </location>
</feature>
<dbReference type="InterPro" id="IPR010730">
    <property type="entry name" value="HET"/>
</dbReference>
<evidence type="ECO:0000313" key="3">
    <source>
        <dbReference type="Proteomes" id="UP000799777"/>
    </source>
</evidence>
<accession>A0A9P4HHS9</accession>
<dbReference type="Pfam" id="PF06985">
    <property type="entry name" value="HET"/>
    <property type="match status" value="1"/>
</dbReference>
<name>A0A9P4HHS9_9PLEO</name>
<reference evidence="2" key="1">
    <citation type="journal article" date="2020" name="Stud. Mycol.">
        <title>101 Dothideomycetes genomes: a test case for predicting lifestyles and emergence of pathogens.</title>
        <authorList>
            <person name="Haridas S."/>
            <person name="Albert R."/>
            <person name="Binder M."/>
            <person name="Bloem J."/>
            <person name="Labutti K."/>
            <person name="Salamov A."/>
            <person name="Andreopoulos B."/>
            <person name="Baker S."/>
            <person name="Barry K."/>
            <person name="Bills G."/>
            <person name="Bluhm B."/>
            <person name="Cannon C."/>
            <person name="Castanera R."/>
            <person name="Culley D."/>
            <person name="Daum C."/>
            <person name="Ezra D."/>
            <person name="Gonzalez J."/>
            <person name="Henrissat B."/>
            <person name="Kuo A."/>
            <person name="Liang C."/>
            <person name="Lipzen A."/>
            <person name="Lutzoni F."/>
            <person name="Magnuson J."/>
            <person name="Mondo S."/>
            <person name="Nolan M."/>
            <person name="Ohm R."/>
            <person name="Pangilinan J."/>
            <person name="Park H.-J."/>
            <person name="Ramirez L."/>
            <person name="Alfaro M."/>
            <person name="Sun H."/>
            <person name="Tritt A."/>
            <person name="Yoshinaga Y."/>
            <person name="Zwiers L.-H."/>
            <person name="Turgeon B."/>
            <person name="Goodwin S."/>
            <person name="Spatafora J."/>
            <person name="Crous P."/>
            <person name="Grigoriev I."/>
        </authorList>
    </citation>
    <scope>NUCLEOTIDE SEQUENCE</scope>
    <source>
        <strain evidence="2">CBS 110217</strain>
    </source>
</reference>
<protein>
    <submittedName>
        <fullName evidence="2">HET-domain-containing protein</fullName>
    </submittedName>
</protein>
<dbReference type="EMBL" id="ML978157">
    <property type="protein sequence ID" value="KAF2035456.1"/>
    <property type="molecule type" value="Genomic_DNA"/>
</dbReference>
<feature type="domain" description="Heterokaryon incompatibility" evidence="1">
    <location>
        <begin position="2"/>
        <end position="78"/>
    </location>
</feature>
<gene>
    <name evidence="2" type="ORF">EK21DRAFT_54429</name>
</gene>
<comment type="caution">
    <text evidence="2">The sequence shown here is derived from an EMBL/GenBank/DDBJ whole genome shotgun (WGS) entry which is preliminary data.</text>
</comment>
<dbReference type="InterPro" id="IPR052895">
    <property type="entry name" value="HetReg/Transcr_Mod"/>
</dbReference>
<evidence type="ECO:0000259" key="1">
    <source>
        <dbReference type="Pfam" id="PF06985"/>
    </source>
</evidence>
<organism evidence="2 3">
    <name type="scientific">Setomelanomma holmii</name>
    <dbReference type="NCBI Taxonomy" id="210430"/>
    <lineage>
        <taxon>Eukaryota</taxon>
        <taxon>Fungi</taxon>
        <taxon>Dikarya</taxon>
        <taxon>Ascomycota</taxon>
        <taxon>Pezizomycotina</taxon>
        <taxon>Dothideomycetes</taxon>
        <taxon>Pleosporomycetidae</taxon>
        <taxon>Pleosporales</taxon>
        <taxon>Pleosporineae</taxon>
        <taxon>Phaeosphaeriaceae</taxon>
        <taxon>Setomelanomma</taxon>
    </lineage>
</organism>